<dbReference type="GO" id="GO:0006952">
    <property type="term" value="P:defense response"/>
    <property type="evidence" value="ECO:0007669"/>
    <property type="project" value="UniProtKB-KW"/>
</dbReference>
<evidence type="ECO:0000256" key="8">
    <source>
        <dbReference type="SAM" id="MobiDB-lite"/>
    </source>
</evidence>
<reference evidence="11 12" key="1">
    <citation type="submission" date="2024-01" db="EMBL/GenBank/DDBJ databases">
        <title>The genomes of 5 underutilized Papilionoideae crops provide insights into root nodulation and disease resistanc.</title>
        <authorList>
            <person name="Jiang F."/>
        </authorList>
    </citation>
    <scope>NUCLEOTIDE SEQUENCE [LARGE SCALE GENOMIC DNA]</scope>
    <source>
        <strain evidence="11">DUOXIRENSHENG_FW03</strain>
        <tissue evidence="11">Leaves</tissue>
    </source>
</reference>
<evidence type="ECO:0000256" key="1">
    <source>
        <dbReference type="ARBA" id="ARBA00008894"/>
    </source>
</evidence>
<keyword evidence="4" id="KW-0547">Nucleotide-binding</keyword>
<evidence type="ECO:0008006" key="13">
    <source>
        <dbReference type="Google" id="ProtNLM"/>
    </source>
</evidence>
<keyword evidence="7" id="KW-0175">Coiled coil</keyword>
<gene>
    <name evidence="11" type="ORF">VNO78_19556</name>
</gene>
<dbReference type="Gene3D" id="3.40.50.300">
    <property type="entry name" value="P-loop containing nucleotide triphosphate hydrolases"/>
    <property type="match status" value="1"/>
</dbReference>
<keyword evidence="5" id="KW-0611">Plant defense</keyword>
<feature type="domain" description="NB-ARC" evidence="9">
    <location>
        <begin position="153"/>
        <end position="307"/>
    </location>
</feature>
<evidence type="ECO:0000256" key="3">
    <source>
        <dbReference type="ARBA" id="ARBA00022737"/>
    </source>
</evidence>
<dbReference type="GO" id="GO:0043531">
    <property type="term" value="F:ADP binding"/>
    <property type="evidence" value="ECO:0007669"/>
    <property type="project" value="InterPro"/>
</dbReference>
<accession>A0AAN9XGP7</accession>
<evidence type="ECO:0000259" key="9">
    <source>
        <dbReference type="Pfam" id="PF00931"/>
    </source>
</evidence>
<dbReference type="SUPFAM" id="SSF52058">
    <property type="entry name" value="L domain-like"/>
    <property type="match status" value="1"/>
</dbReference>
<dbReference type="PANTHER" id="PTHR33463:SF105">
    <property type="entry name" value="AND NB-ARC DOMAIN DISEASE RESISTANCE PROTEIN, PUTATIVE-RELATED"/>
    <property type="match status" value="1"/>
</dbReference>
<evidence type="ECO:0000256" key="2">
    <source>
        <dbReference type="ARBA" id="ARBA00022614"/>
    </source>
</evidence>
<keyword evidence="2" id="KW-0433">Leucine-rich repeat</keyword>
<evidence type="ECO:0000259" key="10">
    <source>
        <dbReference type="Pfam" id="PF23247"/>
    </source>
</evidence>
<dbReference type="PANTHER" id="PTHR33463">
    <property type="entry name" value="NB-ARC DOMAIN-CONTAINING PROTEIN-RELATED"/>
    <property type="match status" value="1"/>
</dbReference>
<dbReference type="Pfam" id="PF23247">
    <property type="entry name" value="LRR_RPS2"/>
    <property type="match status" value="4"/>
</dbReference>
<evidence type="ECO:0000256" key="4">
    <source>
        <dbReference type="ARBA" id="ARBA00022741"/>
    </source>
</evidence>
<evidence type="ECO:0000256" key="5">
    <source>
        <dbReference type="ARBA" id="ARBA00022821"/>
    </source>
</evidence>
<dbReference type="Gene3D" id="1.10.8.430">
    <property type="entry name" value="Helical domain of apoptotic protease-activating factors"/>
    <property type="match status" value="1"/>
</dbReference>
<name>A0AAN9XGP7_PSOTE</name>
<evidence type="ECO:0000313" key="11">
    <source>
        <dbReference type="EMBL" id="KAK7391148.1"/>
    </source>
</evidence>
<dbReference type="InterPro" id="IPR032675">
    <property type="entry name" value="LRR_dom_sf"/>
</dbReference>
<dbReference type="InterPro" id="IPR036388">
    <property type="entry name" value="WH-like_DNA-bd_sf"/>
</dbReference>
<feature type="domain" description="Disease resistance protein At4g27190-like leucine-rich repeats" evidence="10">
    <location>
        <begin position="1150"/>
        <end position="1257"/>
    </location>
</feature>
<dbReference type="Gene3D" id="3.80.10.10">
    <property type="entry name" value="Ribonuclease Inhibitor"/>
    <property type="match status" value="3"/>
</dbReference>
<dbReference type="FunFam" id="3.40.50.300:FF:001091">
    <property type="entry name" value="Probable disease resistance protein At1g61300"/>
    <property type="match status" value="1"/>
</dbReference>
<evidence type="ECO:0000313" key="12">
    <source>
        <dbReference type="Proteomes" id="UP001386955"/>
    </source>
</evidence>
<dbReference type="InterPro" id="IPR057135">
    <property type="entry name" value="At4g27190-like_LRR"/>
</dbReference>
<sequence>MVDVAISVAAKIAEYLVKPLLHHAHYMFGFNKFVRNLHDKKHALILTQRSVNERMKIAKRKTETIEEVVVKWMNDVSSVLEEVEKLEEKTKEKNRCYGGAFQYLLAKEVARVIDKMRKLNSYQLEPFSRPTELPGMKYFSSENFVYSKSTKNAYEKLMEALKDESNHTIGLLGMGGSGKSTLVKEVGKKAEELQLFDKVVIAVVSHNSDVRDIQGQIADSLGLILREETPNGRAKRLSTSLENERTLVILDDVWDKLNLEAIGIPSRCTVLLTTRSRDICVSMNCQNPVELSLMDEEEAWTLFKRCAGIIDDSTYALKLKDLPRKIAKKCKGLPIAIVAMARMLRQKNVDGWKLALLELEEPHPTDVEKELGGFYACIKLSYDYLTNEVCKTLILLCSMFPEGCEINVEDLVRYMKGFGQTSGSMKKVRREIGVAIRTLKDSYLLEPSGQNAYVKMHDLVRDVALWIASKKEVKVVKSLAVEDENVKELTAISLWGLENHPTIDQFQCPKLRTLLLHFVGESSWKAAANMYFGGMQMLEVLGMMKVNYTWRNLYTLGNLNSLSVLIMSESIKSLIMLRSLCLRGYELGDISVLESLTRLEVLDLRSSSFHELPQGIGALKKLRLLDIYTCRIRKNNPYEVISKCVHLEELYAWRVEDDSLHIDSLPTLDRYVIVCDKFRENCRFLIDAYLEDHVPSKALCIDKCDASALIHDSSPIKELFQRAEHLYLGHLKGHCKNIIPHMDQRGMTKVIGLILESCSQIECLLDLDNDIHLPAFSDLVTLKLIWMDGLKEVFRETTSQCSLENLEDLQIEYCEQLNSISFPRKSNMNNLKILRLQCCPMLKSSLFIPAVARSLVLVEELKLFDCSELKHIIGEENEEDGNANNPSGTRKVFANLRILHVHGCQRLESIFPIAFAQNLERLEKIAIWYNSGLKYVFGTHNDYKGNGNEPKANIILHALRRISLVSLSNLIDICPRYCHSRAPNLKEVEYRDCPHMSIDVMCKTLTSSDMQQGLTATEEKVVFPENREPVLALELECLTIEHSMVEGIFKVQATEERPLNSNLSCLYLKDLPKLRLIWKCPKEGPKDLLFLQKLKRIVLVECKNLEIIFSPTVVGLAELRELVVSNCEKLEHIIYSDHAEQDGNVSACSKSVCFPLLSMVHVFQCNNLKCLFSHTLASQFPTLKHITIEECSKIEHVFYFNEDDRDQEEGREAAQDRQQLKLIEVKLICLPNFTKFCQQSCKLQHTVKHYTVRNCPKYTYGCLQIENQDKNQFFSTKSQTTGKVRGMEIGSVSSSVSTASAIATGGCGNASNPQIQESVRKLETNVESERKRRRLMESYLEFERQKQRLMELDLKVEKERRRLIELRLEAEQERRQIMENALLSLFHEILGRVPQEFAGMLSQTQLAPKEESEDQDIRDVSIQSS</sequence>
<dbReference type="InterPro" id="IPR027417">
    <property type="entry name" value="P-loop_NTPase"/>
</dbReference>
<organism evidence="11 12">
    <name type="scientific">Psophocarpus tetragonolobus</name>
    <name type="common">Winged bean</name>
    <name type="synonym">Dolichos tetragonolobus</name>
    <dbReference type="NCBI Taxonomy" id="3891"/>
    <lineage>
        <taxon>Eukaryota</taxon>
        <taxon>Viridiplantae</taxon>
        <taxon>Streptophyta</taxon>
        <taxon>Embryophyta</taxon>
        <taxon>Tracheophyta</taxon>
        <taxon>Spermatophyta</taxon>
        <taxon>Magnoliopsida</taxon>
        <taxon>eudicotyledons</taxon>
        <taxon>Gunneridae</taxon>
        <taxon>Pentapetalae</taxon>
        <taxon>rosids</taxon>
        <taxon>fabids</taxon>
        <taxon>Fabales</taxon>
        <taxon>Fabaceae</taxon>
        <taxon>Papilionoideae</taxon>
        <taxon>50 kb inversion clade</taxon>
        <taxon>NPAAA clade</taxon>
        <taxon>indigoferoid/millettioid clade</taxon>
        <taxon>Phaseoleae</taxon>
        <taxon>Psophocarpus</taxon>
    </lineage>
</organism>
<dbReference type="InterPro" id="IPR002182">
    <property type="entry name" value="NB-ARC"/>
</dbReference>
<dbReference type="InterPro" id="IPR042197">
    <property type="entry name" value="Apaf_helical"/>
</dbReference>
<evidence type="ECO:0000256" key="7">
    <source>
        <dbReference type="SAM" id="Coils"/>
    </source>
</evidence>
<dbReference type="PRINTS" id="PR00364">
    <property type="entry name" value="DISEASERSIST"/>
</dbReference>
<dbReference type="InterPro" id="IPR050905">
    <property type="entry name" value="Plant_NBS-LRR"/>
</dbReference>
<proteinExistence type="inferred from homology"/>
<keyword evidence="12" id="KW-1185">Reference proteome</keyword>
<feature type="domain" description="Disease resistance protein At4g27190-like leucine-rich repeats" evidence="10">
    <location>
        <begin position="1020"/>
        <end position="1128"/>
    </location>
</feature>
<dbReference type="SUPFAM" id="SSF52540">
    <property type="entry name" value="P-loop containing nucleoside triphosphate hydrolases"/>
    <property type="match status" value="1"/>
</dbReference>
<comment type="caution">
    <text evidence="11">The sequence shown here is derived from an EMBL/GenBank/DDBJ whole genome shotgun (WGS) entry which is preliminary data.</text>
</comment>
<feature type="coiled-coil region" evidence="7">
    <location>
        <begin position="1342"/>
        <end position="1381"/>
    </location>
</feature>
<feature type="region of interest" description="Disordered" evidence="8">
    <location>
        <begin position="1405"/>
        <end position="1425"/>
    </location>
</feature>
<dbReference type="Gene3D" id="1.10.10.10">
    <property type="entry name" value="Winged helix-like DNA-binding domain superfamily/Winged helix DNA-binding domain"/>
    <property type="match status" value="1"/>
</dbReference>
<dbReference type="Pfam" id="PF00931">
    <property type="entry name" value="NB-ARC"/>
    <property type="match status" value="1"/>
</dbReference>
<keyword evidence="3" id="KW-0677">Repeat</keyword>
<feature type="domain" description="Disease resistance protein At4g27190-like leucine-rich repeats" evidence="10">
    <location>
        <begin position="705"/>
        <end position="820"/>
    </location>
</feature>
<feature type="domain" description="Disease resistance protein At4g27190-like leucine-rich repeats" evidence="10">
    <location>
        <begin position="879"/>
        <end position="996"/>
    </location>
</feature>
<evidence type="ECO:0000256" key="6">
    <source>
        <dbReference type="ARBA" id="ARBA00022840"/>
    </source>
</evidence>
<dbReference type="EMBL" id="JAYMYS010000005">
    <property type="protein sequence ID" value="KAK7391148.1"/>
    <property type="molecule type" value="Genomic_DNA"/>
</dbReference>
<dbReference type="Proteomes" id="UP001386955">
    <property type="component" value="Unassembled WGS sequence"/>
</dbReference>
<protein>
    <recommendedName>
        <fullName evidence="13">Disease resistance protein</fullName>
    </recommendedName>
</protein>
<keyword evidence="6" id="KW-0067">ATP-binding</keyword>
<dbReference type="GO" id="GO:0005524">
    <property type="term" value="F:ATP binding"/>
    <property type="evidence" value="ECO:0007669"/>
    <property type="project" value="UniProtKB-KW"/>
</dbReference>
<comment type="similarity">
    <text evidence="1">Belongs to the disease resistance NB-LRR family.</text>
</comment>